<dbReference type="SMART" id="SM00234">
    <property type="entry name" value="START"/>
    <property type="match status" value="1"/>
</dbReference>
<feature type="compositionally biased region" description="Polar residues" evidence="1">
    <location>
        <begin position="111"/>
        <end position="123"/>
    </location>
</feature>
<evidence type="ECO:0000259" key="3">
    <source>
        <dbReference type="PROSITE" id="PS50848"/>
    </source>
</evidence>
<dbReference type="InterPro" id="IPR011993">
    <property type="entry name" value="PH-like_dom_sf"/>
</dbReference>
<keyword evidence="2" id="KW-0472">Membrane</keyword>
<comment type="caution">
    <text evidence="4">The sequence shown here is derived from an EMBL/GenBank/DDBJ whole genome shotgun (WGS) entry which is preliminary data.</text>
</comment>
<feature type="region of interest" description="Disordered" evidence="1">
    <location>
        <begin position="93"/>
        <end position="123"/>
    </location>
</feature>
<keyword evidence="2" id="KW-1133">Transmembrane helix</keyword>
<dbReference type="SUPFAM" id="SSF55961">
    <property type="entry name" value="Bet v1-like"/>
    <property type="match status" value="1"/>
</dbReference>
<name>A0A9W7KTP8_9STRA</name>
<accession>A0A9W7KTP8</accession>
<dbReference type="Proteomes" id="UP001165122">
    <property type="component" value="Unassembled WGS sequence"/>
</dbReference>
<feature type="region of interest" description="Disordered" evidence="1">
    <location>
        <begin position="703"/>
        <end position="778"/>
    </location>
</feature>
<dbReference type="Pfam" id="PF01852">
    <property type="entry name" value="START"/>
    <property type="match status" value="1"/>
</dbReference>
<dbReference type="InterPro" id="IPR002913">
    <property type="entry name" value="START_lipid-bd_dom"/>
</dbReference>
<dbReference type="CDD" id="cd00177">
    <property type="entry name" value="START"/>
    <property type="match status" value="1"/>
</dbReference>
<protein>
    <recommendedName>
        <fullName evidence="3">START domain-containing protein</fullName>
    </recommendedName>
</protein>
<dbReference type="PANTHER" id="PTHR12136:SF41">
    <property type="entry name" value="PLECKSTRIN HOMOLOGY (PH) AND LIPID-BINDING START DOMAINS-CONTAINING PROTEIN"/>
    <property type="match status" value="1"/>
</dbReference>
<feature type="compositionally biased region" description="Basic and acidic residues" evidence="1">
    <location>
        <begin position="313"/>
        <end position="323"/>
    </location>
</feature>
<dbReference type="Gene3D" id="3.30.530.20">
    <property type="match status" value="1"/>
</dbReference>
<dbReference type="InterPro" id="IPR023393">
    <property type="entry name" value="START-like_dom_sf"/>
</dbReference>
<dbReference type="PANTHER" id="PTHR12136">
    <property type="entry name" value="ENHANCED DISEASE RESISTANCE-RELATED"/>
    <property type="match status" value="1"/>
</dbReference>
<reference evidence="5" key="1">
    <citation type="journal article" date="2023" name="Commun. Biol.">
        <title>Genome analysis of Parmales, the sister group of diatoms, reveals the evolutionary specialization of diatoms from phago-mixotrophs to photoautotrophs.</title>
        <authorList>
            <person name="Ban H."/>
            <person name="Sato S."/>
            <person name="Yoshikawa S."/>
            <person name="Yamada K."/>
            <person name="Nakamura Y."/>
            <person name="Ichinomiya M."/>
            <person name="Sato N."/>
            <person name="Blanc-Mathieu R."/>
            <person name="Endo H."/>
            <person name="Kuwata A."/>
            <person name="Ogata H."/>
        </authorList>
    </citation>
    <scope>NUCLEOTIDE SEQUENCE [LARGE SCALE GENOMIC DNA]</scope>
    <source>
        <strain evidence="5">NIES 3700</strain>
    </source>
</reference>
<feature type="region of interest" description="Disordered" evidence="1">
    <location>
        <begin position="463"/>
        <end position="483"/>
    </location>
</feature>
<sequence length="1024" mass="113706">MHKKTPRVSIHQSLPKLYPERYFLLTSTTLTYYTRRTDLSPKGVVDLTSVDVLPLVNVKGGGESTRFRKDRRRLFKVNEVEVVGKGVEPVGSVDERDVRYGGQGNDDSDLHNPNLSSPNNTNKKPFYAFKLEWLYENLNRKHRNSLKSNGGVDNDLNQSTSSDVDDPNNNHHRPSSPTPHPDTSPVILSHTSDVNLQKLRSSRARKLRRKQKMISGAKVAALGAGAITLGVLTSGLGIAAGMAFLGISGTIGGGTAVGVRKYNRRTTTLTGNDQNEEGGIDRNRSMSLEELDHDPDYGSGTETDDHYDDDEPIEHSDSLDSHPPDSPIQPPGKRRKKQRYSKGNHITIGSYDVNEVRRWRLAILKCTSYNNKRESGFFNGQGNVFDNDSDYHTLSENELPYSPNQFPPPVGSPRHKREKAVKNSRITNVERYMKESRWKLIEGGWSNMLGSGGNALRIYEEEPSTSKHGKRNSVSMAPTSKGQPCPPLKSMIVLNATPMNAFMCLMSNGRVNFTLEEEEANSFDPFSNSSTQSFNKCFSVIETIDEHSDIIHIFFRPLYLFPSWTTPRDFCLLRYWRLDDDGSYIICYDSISHPDCPPIPSHVRGELHGVFTIAPRKADPQGAQSQSPVMASFSNEGRTEIAECLLTHIVQVDPRGWVPTVSPKSTQGYAEAFGVEALNHILDIRDILDSDRFVNVSLDARGQFNRNTHDPAGSVYGSPSNSSDYMMSPDEPNFMSSDDDSNLSDFATPTKKKSGKSSSSNKDAGGSAEGEARTLENYPPPCATNFWKDVPPSNFSIRGKTYKKDKKKISAGSSAAFRMIALDLIETDSPMMKGMCGHPTQRIQQALQREKEGDKNTMPPFVVAVNIALPGPPFYHVVCYYAVDDITMIDGTNGTEFSKLAQPFFFGEDDGLRDTTFKLIPQIIEGNFIVRRAVGSTPAILGTKLKQTYARTDRYLELIVDVGSSSVAAGVVRLSIGYARTLVVDLAFVLQGDTEETLPEKVFGMARFIKLNFDDPDFPFVANY</sequence>
<feature type="region of interest" description="Disordered" evidence="1">
    <location>
        <begin position="145"/>
        <end position="188"/>
    </location>
</feature>
<feature type="region of interest" description="Disordered" evidence="1">
    <location>
        <begin position="267"/>
        <end position="343"/>
    </location>
</feature>
<dbReference type="InterPro" id="IPR009769">
    <property type="entry name" value="EDR2_C"/>
</dbReference>
<gene>
    <name evidence="4" type="ORF">TrLO_g15514</name>
</gene>
<dbReference type="InterPro" id="IPR045096">
    <property type="entry name" value="EDR2-like"/>
</dbReference>
<evidence type="ECO:0000256" key="1">
    <source>
        <dbReference type="SAM" id="MobiDB-lite"/>
    </source>
</evidence>
<feature type="domain" description="START" evidence="3">
    <location>
        <begin position="540"/>
        <end position="664"/>
    </location>
</feature>
<dbReference type="PROSITE" id="PS50848">
    <property type="entry name" value="START"/>
    <property type="match status" value="1"/>
</dbReference>
<dbReference type="Pfam" id="PF07059">
    <property type="entry name" value="EDR2_C"/>
    <property type="match status" value="1"/>
</dbReference>
<organism evidence="4 5">
    <name type="scientific">Triparma laevis f. longispina</name>
    <dbReference type="NCBI Taxonomy" id="1714387"/>
    <lineage>
        <taxon>Eukaryota</taxon>
        <taxon>Sar</taxon>
        <taxon>Stramenopiles</taxon>
        <taxon>Ochrophyta</taxon>
        <taxon>Bolidophyceae</taxon>
        <taxon>Parmales</taxon>
        <taxon>Triparmaceae</taxon>
        <taxon>Triparma</taxon>
    </lineage>
</organism>
<feature type="region of interest" description="Disordered" evidence="1">
    <location>
        <begin position="399"/>
        <end position="421"/>
    </location>
</feature>
<evidence type="ECO:0000256" key="2">
    <source>
        <dbReference type="SAM" id="Phobius"/>
    </source>
</evidence>
<dbReference type="AlphaFoldDB" id="A0A9W7KTP8"/>
<keyword evidence="2" id="KW-0812">Transmembrane</keyword>
<dbReference type="EMBL" id="BRXW01000159">
    <property type="protein sequence ID" value="GMI11134.1"/>
    <property type="molecule type" value="Genomic_DNA"/>
</dbReference>
<keyword evidence="5" id="KW-1185">Reference proteome</keyword>
<feature type="compositionally biased region" description="Basic residues" evidence="1">
    <location>
        <begin position="332"/>
        <end position="342"/>
    </location>
</feature>
<dbReference type="GO" id="GO:0008289">
    <property type="term" value="F:lipid binding"/>
    <property type="evidence" value="ECO:0007669"/>
    <property type="project" value="InterPro"/>
</dbReference>
<dbReference type="Gene3D" id="2.30.29.30">
    <property type="entry name" value="Pleckstrin-homology domain (PH domain)/Phosphotyrosine-binding domain (PTB)"/>
    <property type="match status" value="1"/>
</dbReference>
<feature type="compositionally biased region" description="Polar residues" evidence="1">
    <location>
        <begin position="472"/>
        <end position="482"/>
    </location>
</feature>
<evidence type="ECO:0000313" key="5">
    <source>
        <dbReference type="Proteomes" id="UP001165122"/>
    </source>
</evidence>
<feature type="transmembrane region" description="Helical" evidence="2">
    <location>
        <begin position="213"/>
        <end position="232"/>
    </location>
</feature>
<dbReference type="SUPFAM" id="SSF50729">
    <property type="entry name" value="PH domain-like"/>
    <property type="match status" value="1"/>
</dbReference>
<proteinExistence type="predicted"/>
<evidence type="ECO:0000313" key="4">
    <source>
        <dbReference type="EMBL" id="GMI11134.1"/>
    </source>
</evidence>
<dbReference type="OrthoDB" id="9970435at2759"/>